<dbReference type="Proteomes" id="UP000037029">
    <property type="component" value="Chromosome"/>
</dbReference>
<reference evidence="2 3" key="1">
    <citation type="submission" date="2017-04" db="EMBL/GenBank/DDBJ databases">
        <title>Characterization, genome and methylation analysis of a phthalic acid esters degrading strain Sphingobium yanoikuyae SHJ.</title>
        <authorList>
            <person name="Feng L."/>
        </authorList>
    </citation>
    <scope>NUCLEOTIDE SEQUENCE [LARGE SCALE GENOMIC DNA]</scope>
    <source>
        <strain evidence="2 3">SHJ</strain>
    </source>
</reference>
<dbReference type="RefSeq" id="WP_048939025.1">
    <property type="nucleotide sequence ID" value="NZ_CP020925.1"/>
</dbReference>
<evidence type="ECO:0000256" key="1">
    <source>
        <dbReference type="SAM" id="Phobius"/>
    </source>
</evidence>
<keyword evidence="1" id="KW-0812">Transmembrane</keyword>
<gene>
    <name evidence="2" type="ORF">BV87_19800</name>
</gene>
<sequence length="141" mass="15553">MKASSKVGSIEIVGDTVQLKRQQILGSPAEARILKIDHLTGIEFKRAGVIDPGYIKMIHPGGASNSSILSSKYYDLDTIRFDIFDQDEFLKVRSVLMERITGTIFVDDEAQRVASGQIAMAAIGIIVAAFAIWFWITIFTS</sequence>
<dbReference type="AlphaFoldDB" id="A0A0J9CV64"/>
<accession>A0A0J9CV64</accession>
<name>A0A0J9CV64_SPHYA</name>
<organism evidence="2 3">
    <name type="scientific">Sphingobium yanoikuyae</name>
    <name type="common">Sphingomonas yanoikuyae</name>
    <dbReference type="NCBI Taxonomy" id="13690"/>
    <lineage>
        <taxon>Bacteria</taxon>
        <taxon>Pseudomonadati</taxon>
        <taxon>Pseudomonadota</taxon>
        <taxon>Alphaproteobacteria</taxon>
        <taxon>Sphingomonadales</taxon>
        <taxon>Sphingomonadaceae</taxon>
        <taxon>Sphingobium</taxon>
    </lineage>
</organism>
<feature type="transmembrane region" description="Helical" evidence="1">
    <location>
        <begin position="118"/>
        <end position="136"/>
    </location>
</feature>
<protein>
    <submittedName>
        <fullName evidence="2">Uncharacterized protein</fullName>
    </submittedName>
</protein>
<keyword evidence="1" id="KW-0472">Membrane</keyword>
<proteinExistence type="predicted"/>
<dbReference type="EMBL" id="CP020925">
    <property type="protein sequence ID" value="ATP20399.1"/>
    <property type="molecule type" value="Genomic_DNA"/>
</dbReference>
<evidence type="ECO:0000313" key="3">
    <source>
        <dbReference type="Proteomes" id="UP000037029"/>
    </source>
</evidence>
<keyword evidence="1" id="KW-1133">Transmembrane helix</keyword>
<evidence type="ECO:0000313" key="2">
    <source>
        <dbReference type="EMBL" id="ATP20399.1"/>
    </source>
</evidence>